<organism evidence="1 2">
    <name type="scientific">Nepenthes gracilis</name>
    <name type="common">Slender pitcher plant</name>
    <dbReference type="NCBI Taxonomy" id="150966"/>
    <lineage>
        <taxon>Eukaryota</taxon>
        <taxon>Viridiplantae</taxon>
        <taxon>Streptophyta</taxon>
        <taxon>Embryophyta</taxon>
        <taxon>Tracheophyta</taxon>
        <taxon>Spermatophyta</taxon>
        <taxon>Magnoliopsida</taxon>
        <taxon>eudicotyledons</taxon>
        <taxon>Gunneridae</taxon>
        <taxon>Pentapetalae</taxon>
        <taxon>Caryophyllales</taxon>
        <taxon>Nepenthaceae</taxon>
        <taxon>Nepenthes</taxon>
    </lineage>
</organism>
<sequence length="87" mass="10189">MLTTLEDASRYSARLPSIERNFPLLDYNAETRQKRESKRRRKREIYEMLALKDTIIPPGLRCRSLHHLSPLLFQNSRPPAAPRLTSV</sequence>
<comment type="caution">
    <text evidence="1">The sequence shown here is derived from an EMBL/GenBank/DDBJ whole genome shotgun (WGS) entry which is preliminary data.</text>
</comment>
<dbReference type="EMBL" id="BSYO01000019">
    <property type="protein sequence ID" value="GMH18792.1"/>
    <property type="molecule type" value="Genomic_DNA"/>
</dbReference>
<gene>
    <name evidence="1" type="ORF">Nepgr_020633</name>
</gene>
<evidence type="ECO:0000313" key="1">
    <source>
        <dbReference type="EMBL" id="GMH18792.1"/>
    </source>
</evidence>
<dbReference type="Proteomes" id="UP001279734">
    <property type="component" value="Unassembled WGS sequence"/>
</dbReference>
<keyword evidence="2" id="KW-1185">Reference proteome</keyword>
<dbReference type="AlphaFoldDB" id="A0AAD3XV84"/>
<accession>A0AAD3XV84</accession>
<proteinExistence type="predicted"/>
<name>A0AAD3XV84_NEPGR</name>
<reference evidence="1" key="1">
    <citation type="submission" date="2023-05" db="EMBL/GenBank/DDBJ databases">
        <title>Nepenthes gracilis genome sequencing.</title>
        <authorList>
            <person name="Fukushima K."/>
        </authorList>
    </citation>
    <scope>NUCLEOTIDE SEQUENCE</scope>
    <source>
        <strain evidence="1">SING2019-196</strain>
    </source>
</reference>
<evidence type="ECO:0000313" key="2">
    <source>
        <dbReference type="Proteomes" id="UP001279734"/>
    </source>
</evidence>
<protein>
    <submittedName>
        <fullName evidence="1">Uncharacterized protein</fullName>
    </submittedName>
</protein>